<proteinExistence type="predicted"/>
<keyword evidence="1" id="KW-0472">Membrane</keyword>
<keyword evidence="3" id="KW-1185">Reference proteome</keyword>
<comment type="caution">
    <text evidence="2">The sequence shown here is derived from an EMBL/GenBank/DDBJ whole genome shotgun (WGS) entry which is preliminary data.</text>
</comment>
<dbReference type="EMBL" id="CAJJDM010000081">
    <property type="protein sequence ID" value="CAD8087103.1"/>
    <property type="molecule type" value="Genomic_DNA"/>
</dbReference>
<keyword evidence="1" id="KW-0812">Transmembrane</keyword>
<dbReference type="Proteomes" id="UP000688137">
    <property type="component" value="Unassembled WGS sequence"/>
</dbReference>
<protein>
    <submittedName>
        <fullName evidence="2">Uncharacterized protein</fullName>
    </submittedName>
</protein>
<evidence type="ECO:0000313" key="3">
    <source>
        <dbReference type="Proteomes" id="UP000688137"/>
    </source>
</evidence>
<evidence type="ECO:0000256" key="1">
    <source>
        <dbReference type="SAM" id="Phobius"/>
    </source>
</evidence>
<name>A0A8S1NC43_PARPR</name>
<sequence length="38" mass="4636">MEFVSVRNCQINVIGISYLFMIKQMIDFIIMFRNLMEF</sequence>
<gene>
    <name evidence="2" type="ORF">PPRIM_AZ9-3.1.T0780031</name>
</gene>
<dbReference type="AlphaFoldDB" id="A0A8S1NC43"/>
<evidence type="ECO:0000313" key="2">
    <source>
        <dbReference type="EMBL" id="CAD8087103.1"/>
    </source>
</evidence>
<accession>A0A8S1NC43</accession>
<reference evidence="2" key="1">
    <citation type="submission" date="2021-01" db="EMBL/GenBank/DDBJ databases">
        <authorList>
            <consortium name="Genoscope - CEA"/>
            <person name="William W."/>
        </authorList>
    </citation>
    <scope>NUCLEOTIDE SEQUENCE</scope>
</reference>
<keyword evidence="1" id="KW-1133">Transmembrane helix</keyword>
<organism evidence="2 3">
    <name type="scientific">Paramecium primaurelia</name>
    <dbReference type="NCBI Taxonomy" id="5886"/>
    <lineage>
        <taxon>Eukaryota</taxon>
        <taxon>Sar</taxon>
        <taxon>Alveolata</taxon>
        <taxon>Ciliophora</taxon>
        <taxon>Intramacronucleata</taxon>
        <taxon>Oligohymenophorea</taxon>
        <taxon>Peniculida</taxon>
        <taxon>Parameciidae</taxon>
        <taxon>Paramecium</taxon>
    </lineage>
</organism>
<feature type="transmembrane region" description="Helical" evidence="1">
    <location>
        <begin position="12"/>
        <end position="32"/>
    </location>
</feature>